<dbReference type="InterPro" id="IPR000792">
    <property type="entry name" value="Tscrpt_reg_LuxR_C"/>
</dbReference>
<protein>
    <submittedName>
        <fullName evidence="5">LuxR C-terminal-related transcriptional regulator</fullName>
    </submittedName>
</protein>
<dbReference type="EMBL" id="JAZDQJ010000018">
    <property type="protein sequence ID" value="MEE1934807.1"/>
    <property type="molecule type" value="Genomic_DNA"/>
</dbReference>
<keyword evidence="2" id="KW-0238">DNA-binding</keyword>
<dbReference type="RefSeq" id="WP_330075570.1">
    <property type="nucleotide sequence ID" value="NZ_JAZDQJ010000018.1"/>
</dbReference>
<evidence type="ECO:0000256" key="3">
    <source>
        <dbReference type="ARBA" id="ARBA00023163"/>
    </source>
</evidence>
<comment type="caution">
    <text evidence="5">The sequence shown here is derived from an EMBL/GenBank/DDBJ whole genome shotgun (WGS) entry which is preliminary data.</text>
</comment>
<dbReference type="PANTHER" id="PTHR44688">
    <property type="entry name" value="DNA-BINDING TRANSCRIPTIONAL ACTIVATOR DEVR_DOSR"/>
    <property type="match status" value="1"/>
</dbReference>
<dbReference type="PANTHER" id="PTHR44688:SF16">
    <property type="entry name" value="DNA-BINDING TRANSCRIPTIONAL ACTIVATOR DEVR_DOSR"/>
    <property type="match status" value="1"/>
</dbReference>
<keyword evidence="3" id="KW-0804">Transcription</keyword>
<dbReference type="InterPro" id="IPR036388">
    <property type="entry name" value="WH-like_DNA-bd_sf"/>
</dbReference>
<dbReference type="Proteomes" id="UP001335100">
    <property type="component" value="Unassembled WGS sequence"/>
</dbReference>
<reference evidence="5 6" key="1">
    <citation type="submission" date="2024-01" db="EMBL/GenBank/DDBJ databases">
        <title>Unpublished Manusciprt.</title>
        <authorList>
            <person name="Duman M."/>
            <person name="Valdes E.G."/>
            <person name="Ajmi N."/>
            <person name="Altun S."/>
            <person name="Saticioglu I.B."/>
        </authorList>
    </citation>
    <scope>NUCLEOTIDE SEQUENCE [LARGE SCALE GENOMIC DNA]</scope>
    <source>
        <strain evidence="5 6">148P</strain>
    </source>
</reference>
<dbReference type="CDD" id="cd06170">
    <property type="entry name" value="LuxR_C_like"/>
    <property type="match status" value="1"/>
</dbReference>
<sequence>MDSQDASVAARVVAAIGSTNMGRSLCALLDGRVGFAMSCLYLFRFDQPAELLHNGYGGLVSARTLDAYSRGGYLLDPFYVASMNRHPGGLWRMTDLAPDSFFSSGFAISPDIHPCVSSTHGTEIDEIGYIVHLQARAALVFSVMKAQEQGPFTDDEIAYLQLLTPLVRAALEQHGRQLPYQVEATDVDSKLESAFVGVLGQLTEAQRHIARLLLQGHSNASIARQLGISEGTVKVHKHNLYQRLEISSHAELFRLFISYIAQAADRVPEPGDAHRDAGH</sequence>
<dbReference type="SUPFAM" id="SSF46894">
    <property type="entry name" value="C-terminal effector domain of the bipartite response regulators"/>
    <property type="match status" value="1"/>
</dbReference>
<organism evidence="5 6">
    <name type="scientific">Pseudomonas ulcerans</name>
    <dbReference type="NCBI Taxonomy" id="3115852"/>
    <lineage>
        <taxon>Bacteria</taxon>
        <taxon>Pseudomonadati</taxon>
        <taxon>Pseudomonadota</taxon>
        <taxon>Gammaproteobacteria</taxon>
        <taxon>Pseudomonadales</taxon>
        <taxon>Pseudomonadaceae</taxon>
        <taxon>Pseudomonas</taxon>
    </lineage>
</organism>
<evidence type="ECO:0000256" key="1">
    <source>
        <dbReference type="ARBA" id="ARBA00023015"/>
    </source>
</evidence>
<accession>A0ABU7HTD5</accession>
<dbReference type="Pfam" id="PF00196">
    <property type="entry name" value="GerE"/>
    <property type="match status" value="1"/>
</dbReference>
<keyword evidence="1" id="KW-0805">Transcription regulation</keyword>
<dbReference type="PRINTS" id="PR00038">
    <property type="entry name" value="HTHLUXR"/>
</dbReference>
<evidence type="ECO:0000313" key="6">
    <source>
        <dbReference type="Proteomes" id="UP001335100"/>
    </source>
</evidence>
<gene>
    <name evidence="5" type="ORF">V0R50_16375</name>
</gene>
<keyword evidence="6" id="KW-1185">Reference proteome</keyword>
<dbReference type="InterPro" id="IPR016032">
    <property type="entry name" value="Sig_transdc_resp-reg_C-effctor"/>
</dbReference>
<dbReference type="PROSITE" id="PS00622">
    <property type="entry name" value="HTH_LUXR_1"/>
    <property type="match status" value="1"/>
</dbReference>
<evidence type="ECO:0000313" key="5">
    <source>
        <dbReference type="EMBL" id="MEE1934807.1"/>
    </source>
</evidence>
<feature type="domain" description="HTH luxR-type" evidence="4">
    <location>
        <begin position="199"/>
        <end position="260"/>
    </location>
</feature>
<dbReference type="Gene3D" id="1.10.10.10">
    <property type="entry name" value="Winged helix-like DNA-binding domain superfamily/Winged helix DNA-binding domain"/>
    <property type="match status" value="1"/>
</dbReference>
<proteinExistence type="predicted"/>
<dbReference type="SMART" id="SM00421">
    <property type="entry name" value="HTH_LUXR"/>
    <property type="match status" value="1"/>
</dbReference>
<dbReference type="PROSITE" id="PS50043">
    <property type="entry name" value="HTH_LUXR_2"/>
    <property type="match status" value="1"/>
</dbReference>
<evidence type="ECO:0000259" key="4">
    <source>
        <dbReference type="PROSITE" id="PS50043"/>
    </source>
</evidence>
<name>A0ABU7HTD5_9PSED</name>
<evidence type="ECO:0000256" key="2">
    <source>
        <dbReference type="ARBA" id="ARBA00023125"/>
    </source>
</evidence>